<protein>
    <submittedName>
        <fullName evidence="1">Uncharacterized protein</fullName>
    </submittedName>
</protein>
<sequence>MKKVTANHKTQKKIMGRLWEIMGDCENIWKNITKNVTIQIIVCK</sequence>
<dbReference type="EMBL" id="AAVL02000038">
    <property type="protein sequence ID" value="EDM50003.1"/>
    <property type="molecule type" value="Genomic_DNA"/>
</dbReference>
<name>A5ZAA2_9FIRM</name>
<gene>
    <name evidence="1" type="ORF">EUBVEN_02649</name>
</gene>
<organism evidence="1 2">
    <name type="scientific">Eubacterium ventriosum ATCC 27560</name>
    <dbReference type="NCBI Taxonomy" id="411463"/>
    <lineage>
        <taxon>Bacteria</taxon>
        <taxon>Bacillati</taxon>
        <taxon>Bacillota</taxon>
        <taxon>Clostridia</taxon>
        <taxon>Eubacteriales</taxon>
        <taxon>Eubacteriaceae</taxon>
        <taxon>Eubacterium</taxon>
    </lineage>
</organism>
<reference evidence="1 2" key="2">
    <citation type="submission" date="2007-04" db="EMBL/GenBank/DDBJ databases">
        <title>Draft genome sequence of Eubacterium ventriosum (ATCC 27560).</title>
        <authorList>
            <person name="Sudarsanam P."/>
            <person name="Ley R."/>
            <person name="Guruge J."/>
            <person name="Turnbaugh P.J."/>
            <person name="Mahowald M."/>
            <person name="Liep D."/>
            <person name="Gordon J."/>
        </authorList>
    </citation>
    <scope>NUCLEOTIDE SEQUENCE [LARGE SCALE GENOMIC DNA]</scope>
    <source>
        <strain evidence="1 2">ATCC 27560</strain>
    </source>
</reference>
<dbReference type="Proteomes" id="UP000006000">
    <property type="component" value="Unassembled WGS sequence"/>
</dbReference>
<reference evidence="1 2" key="1">
    <citation type="submission" date="2007-03" db="EMBL/GenBank/DDBJ databases">
        <authorList>
            <person name="Fulton L."/>
            <person name="Clifton S."/>
            <person name="Fulton B."/>
            <person name="Xu J."/>
            <person name="Minx P."/>
            <person name="Pepin K.H."/>
            <person name="Johnson M."/>
            <person name="Thiruvilangam P."/>
            <person name="Bhonagiri V."/>
            <person name="Nash W.E."/>
            <person name="Mardis E.R."/>
            <person name="Wilson R.K."/>
        </authorList>
    </citation>
    <scope>NUCLEOTIDE SEQUENCE [LARGE SCALE GENOMIC DNA]</scope>
    <source>
        <strain evidence="1 2">ATCC 27560</strain>
    </source>
</reference>
<dbReference type="STRING" id="411463.EUBVEN_02649"/>
<dbReference type="HOGENOM" id="CLU_3216467_0_0_9"/>
<proteinExistence type="predicted"/>
<accession>A5ZAA2</accession>
<evidence type="ECO:0000313" key="2">
    <source>
        <dbReference type="Proteomes" id="UP000006000"/>
    </source>
</evidence>
<evidence type="ECO:0000313" key="1">
    <source>
        <dbReference type="EMBL" id="EDM50003.1"/>
    </source>
</evidence>
<dbReference type="AlphaFoldDB" id="A5ZAA2"/>
<comment type="caution">
    <text evidence="1">The sequence shown here is derived from an EMBL/GenBank/DDBJ whole genome shotgun (WGS) entry which is preliminary data.</text>
</comment>